<feature type="region of interest" description="Disordered" evidence="1">
    <location>
        <begin position="15"/>
        <end position="72"/>
    </location>
</feature>
<feature type="non-terminal residue" evidence="2">
    <location>
        <position position="72"/>
    </location>
</feature>
<evidence type="ECO:0000313" key="2">
    <source>
        <dbReference type="EMBL" id="CAA9427234.1"/>
    </source>
</evidence>
<organism evidence="2">
    <name type="scientific">uncultured Rubrobacteraceae bacterium</name>
    <dbReference type="NCBI Taxonomy" id="349277"/>
    <lineage>
        <taxon>Bacteria</taxon>
        <taxon>Bacillati</taxon>
        <taxon>Actinomycetota</taxon>
        <taxon>Rubrobacteria</taxon>
        <taxon>Rubrobacterales</taxon>
        <taxon>Rubrobacteraceae</taxon>
        <taxon>environmental samples</taxon>
    </lineage>
</organism>
<reference evidence="2" key="1">
    <citation type="submission" date="2020-02" db="EMBL/GenBank/DDBJ databases">
        <authorList>
            <person name="Meier V. D."/>
        </authorList>
    </citation>
    <scope>NUCLEOTIDE SEQUENCE</scope>
    <source>
        <strain evidence="2">AVDCRST_MAG37</strain>
    </source>
</reference>
<dbReference type="EMBL" id="CADCVD010000017">
    <property type="protein sequence ID" value="CAA9427234.1"/>
    <property type="molecule type" value="Genomic_DNA"/>
</dbReference>
<dbReference type="AlphaFoldDB" id="A0A6J4PYG5"/>
<sequence length="72" mass="7599">EPQNAEAVVVLASLGDEPGFEPPAQEPHRRPSARTEGASGRCDGGYFARDGKSGRGHRCLGRRARAGRAAEV</sequence>
<proteinExistence type="predicted"/>
<name>A0A6J4PYG5_9ACTN</name>
<feature type="compositionally biased region" description="Basic residues" evidence="1">
    <location>
        <begin position="54"/>
        <end position="66"/>
    </location>
</feature>
<gene>
    <name evidence="2" type="ORF">AVDCRST_MAG37-356</name>
</gene>
<protein>
    <submittedName>
        <fullName evidence="2">Uncharacterized protein</fullName>
    </submittedName>
</protein>
<accession>A0A6J4PYG5</accession>
<feature type="non-terminal residue" evidence="2">
    <location>
        <position position="1"/>
    </location>
</feature>
<evidence type="ECO:0000256" key="1">
    <source>
        <dbReference type="SAM" id="MobiDB-lite"/>
    </source>
</evidence>